<accession>A0AAD9LDT7</accession>
<protein>
    <submittedName>
        <fullName evidence="2">Uncharacterized protein</fullName>
    </submittedName>
</protein>
<evidence type="ECO:0000256" key="1">
    <source>
        <dbReference type="SAM" id="MobiDB-lite"/>
    </source>
</evidence>
<reference evidence="2" key="2">
    <citation type="submission" date="2021-05" db="EMBL/GenBank/DDBJ databases">
        <authorList>
            <person name="Pain A."/>
        </authorList>
    </citation>
    <scope>NUCLEOTIDE SEQUENCE</scope>
    <source>
        <strain evidence="2">1802A</strain>
    </source>
</reference>
<feature type="compositionally biased region" description="Basic and acidic residues" evidence="1">
    <location>
        <begin position="7"/>
        <end position="16"/>
    </location>
</feature>
<comment type="caution">
    <text evidence="2">The sequence shown here is derived from an EMBL/GenBank/DDBJ whole genome shotgun (WGS) entry which is preliminary data.</text>
</comment>
<keyword evidence="3" id="KW-1185">Reference proteome</keyword>
<reference evidence="2" key="1">
    <citation type="journal article" date="2014" name="Nucleic Acids Res.">
        <title>The evolutionary dynamics of variant antigen genes in Babesia reveal a history of genomic innovation underlying host-parasite interaction.</title>
        <authorList>
            <person name="Jackson A.P."/>
            <person name="Otto T.D."/>
            <person name="Darby A."/>
            <person name="Ramaprasad A."/>
            <person name="Xia D."/>
            <person name="Echaide I.E."/>
            <person name="Farber M."/>
            <person name="Gahlot S."/>
            <person name="Gamble J."/>
            <person name="Gupta D."/>
            <person name="Gupta Y."/>
            <person name="Jackson L."/>
            <person name="Malandrin L."/>
            <person name="Malas T.B."/>
            <person name="Moussa E."/>
            <person name="Nair M."/>
            <person name="Reid A.J."/>
            <person name="Sanders M."/>
            <person name="Sharma J."/>
            <person name="Tracey A."/>
            <person name="Quail M.A."/>
            <person name="Weir W."/>
            <person name="Wastling J.M."/>
            <person name="Hall N."/>
            <person name="Willadsen P."/>
            <person name="Lingelbach K."/>
            <person name="Shiels B."/>
            <person name="Tait A."/>
            <person name="Berriman M."/>
            <person name="Allred D.R."/>
            <person name="Pain A."/>
        </authorList>
    </citation>
    <scope>NUCLEOTIDE SEQUENCE</scope>
    <source>
        <strain evidence="2">1802A</strain>
    </source>
</reference>
<gene>
    <name evidence="2" type="ORF">X943_001209</name>
</gene>
<proteinExistence type="predicted"/>
<evidence type="ECO:0000313" key="3">
    <source>
        <dbReference type="Proteomes" id="UP001195914"/>
    </source>
</evidence>
<organism evidence="2 3">
    <name type="scientific">Babesia divergens</name>
    <dbReference type="NCBI Taxonomy" id="32595"/>
    <lineage>
        <taxon>Eukaryota</taxon>
        <taxon>Sar</taxon>
        <taxon>Alveolata</taxon>
        <taxon>Apicomplexa</taxon>
        <taxon>Aconoidasida</taxon>
        <taxon>Piroplasmida</taxon>
        <taxon>Babesiidae</taxon>
        <taxon>Babesia</taxon>
    </lineage>
</organism>
<dbReference type="EMBL" id="JAHBMH010000073">
    <property type="protein sequence ID" value="KAK1932873.1"/>
    <property type="molecule type" value="Genomic_DNA"/>
</dbReference>
<feature type="region of interest" description="Disordered" evidence="1">
    <location>
        <begin position="1"/>
        <end position="20"/>
    </location>
</feature>
<dbReference type="Proteomes" id="UP001195914">
    <property type="component" value="Unassembled WGS sequence"/>
</dbReference>
<sequence length="263" mass="30869">MRWQNRSRQDAIETRQRTANAANRDARIELKPEEQVESPEEIMLKKLGLNTDMISGDYLYLKDINEFEDIQMYATVLEGSKPSHTYDDYEKQIERYLLPFADLIAPGAVKPYCLQYDEISKNDKCHNSACSYNYNEAYSDQSNKLMHITPYQAYAICSTIMTQMLNNSDELFPTINWLPVCKAAQLPVEACQEFWWSFDITHIKDGKNGYFVPTQKKHYSQIDEKYYDDLEVRYTKPILTIQQQRVRCLGLIFKEKEEESSLL</sequence>
<evidence type="ECO:0000313" key="2">
    <source>
        <dbReference type="EMBL" id="KAK1932873.1"/>
    </source>
</evidence>
<name>A0AAD9LDT7_BABDI</name>
<dbReference type="AlphaFoldDB" id="A0AAD9LDT7"/>